<evidence type="ECO:0000313" key="1">
    <source>
        <dbReference type="EMBL" id="MBP1987891.1"/>
    </source>
</evidence>
<sequence>MAQSTLDRIWNRLVNRYGQDEGSDCCGATIEEAQSDSIETESESCCE</sequence>
<dbReference type="Proteomes" id="UP000823736">
    <property type="component" value="Unassembled WGS sequence"/>
</dbReference>
<gene>
    <name evidence="1" type="ORF">J2753_002401</name>
</gene>
<comment type="caution">
    <text evidence="1">The sequence shown here is derived from an EMBL/GenBank/DDBJ whole genome shotgun (WGS) entry which is preliminary data.</text>
</comment>
<organism evidence="1 2">
    <name type="scientific">Halolamina salifodinae</name>
    <dbReference type="NCBI Taxonomy" id="1202767"/>
    <lineage>
        <taxon>Archaea</taxon>
        <taxon>Methanobacteriati</taxon>
        <taxon>Methanobacteriota</taxon>
        <taxon>Stenosarchaea group</taxon>
        <taxon>Halobacteria</taxon>
        <taxon>Halobacteriales</taxon>
        <taxon>Haloferacaceae</taxon>
    </lineage>
</organism>
<dbReference type="EMBL" id="JAGGLC010000005">
    <property type="protein sequence ID" value="MBP1987891.1"/>
    <property type="molecule type" value="Genomic_DNA"/>
</dbReference>
<reference evidence="1" key="1">
    <citation type="submission" date="2021-03" db="EMBL/GenBank/DDBJ databases">
        <title>Genomic Encyclopedia of Type Strains, Phase IV (KMG-IV): sequencing the most valuable type-strain genomes for metagenomic binning, comparative biology and taxonomic classification.</title>
        <authorList>
            <person name="Goeker M."/>
        </authorList>
    </citation>
    <scope>NUCLEOTIDE SEQUENCE</scope>
    <source>
        <strain evidence="1">DSM 26232</strain>
    </source>
</reference>
<name>A0A8T4GXU8_9EURY</name>
<protein>
    <submittedName>
        <fullName evidence="1">Uncharacterized protein</fullName>
    </submittedName>
</protein>
<dbReference type="AlphaFoldDB" id="A0A8T4GXU8"/>
<evidence type="ECO:0000313" key="2">
    <source>
        <dbReference type="Proteomes" id="UP000823736"/>
    </source>
</evidence>
<accession>A0A8T4GXU8</accession>
<proteinExistence type="predicted"/>
<keyword evidence="2" id="KW-1185">Reference proteome</keyword>